<dbReference type="EMBL" id="GBXM01006351">
    <property type="protein sequence ID" value="JAI02227.1"/>
    <property type="molecule type" value="Transcribed_RNA"/>
</dbReference>
<reference evidence="1" key="1">
    <citation type="submission" date="2014-11" db="EMBL/GenBank/DDBJ databases">
        <authorList>
            <person name="Amaro Gonzalez C."/>
        </authorList>
    </citation>
    <scope>NUCLEOTIDE SEQUENCE</scope>
</reference>
<reference evidence="1" key="2">
    <citation type="journal article" date="2015" name="Fish Shellfish Immunol.">
        <title>Early steps in the European eel (Anguilla anguilla)-Vibrio vulnificus interaction in the gills: Role of the RtxA13 toxin.</title>
        <authorList>
            <person name="Callol A."/>
            <person name="Pajuelo D."/>
            <person name="Ebbesson L."/>
            <person name="Teles M."/>
            <person name="MacKenzie S."/>
            <person name="Amaro C."/>
        </authorList>
    </citation>
    <scope>NUCLEOTIDE SEQUENCE</scope>
</reference>
<protein>
    <submittedName>
        <fullName evidence="1">Uncharacterized protein</fullName>
    </submittedName>
</protein>
<name>A0A0E9XII1_ANGAN</name>
<organism evidence="1">
    <name type="scientific">Anguilla anguilla</name>
    <name type="common">European freshwater eel</name>
    <name type="synonym">Muraena anguilla</name>
    <dbReference type="NCBI Taxonomy" id="7936"/>
    <lineage>
        <taxon>Eukaryota</taxon>
        <taxon>Metazoa</taxon>
        <taxon>Chordata</taxon>
        <taxon>Craniata</taxon>
        <taxon>Vertebrata</taxon>
        <taxon>Euteleostomi</taxon>
        <taxon>Actinopterygii</taxon>
        <taxon>Neopterygii</taxon>
        <taxon>Teleostei</taxon>
        <taxon>Anguilliformes</taxon>
        <taxon>Anguillidae</taxon>
        <taxon>Anguilla</taxon>
    </lineage>
</organism>
<proteinExistence type="predicted"/>
<evidence type="ECO:0000313" key="1">
    <source>
        <dbReference type="EMBL" id="JAI02227.1"/>
    </source>
</evidence>
<accession>A0A0E9XII1</accession>
<sequence length="60" mass="6628">MCASTQMYKVLKIYLYFGQLAFHNFLFVPKSSPGLTNALCIDESTISCSSSTCKPIPPFS</sequence>
<dbReference type="AlphaFoldDB" id="A0A0E9XII1"/>